<evidence type="ECO:0000313" key="4">
    <source>
        <dbReference type="EMBL" id="KAL3231526.1"/>
    </source>
</evidence>
<evidence type="ECO:0000313" key="5">
    <source>
        <dbReference type="Proteomes" id="UP001623330"/>
    </source>
</evidence>
<keyword evidence="1" id="KW-0175">Coiled coil</keyword>
<organism evidence="4 5">
    <name type="scientific">Nakaseomyces bracarensis</name>
    <dbReference type="NCBI Taxonomy" id="273131"/>
    <lineage>
        <taxon>Eukaryota</taxon>
        <taxon>Fungi</taxon>
        <taxon>Dikarya</taxon>
        <taxon>Ascomycota</taxon>
        <taxon>Saccharomycotina</taxon>
        <taxon>Saccharomycetes</taxon>
        <taxon>Saccharomycetales</taxon>
        <taxon>Saccharomycetaceae</taxon>
        <taxon>Nakaseomyces</taxon>
    </lineage>
</organism>
<dbReference type="InterPro" id="IPR022091">
    <property type="entry name" value="TMF_TATA-bd"/>
</dbReference>
<dbReference type="Pfam" id="PF12325">
    <property type="entry name" value="TMF_TATA_bd"/>
    <property type="match status" value="1"/>
</dbReference>
<feature type="coiled-coil region" evidence="1">
    <location>
        <begin position="200"/>
        <end position="256"/>
    </location>
</feature>
<name>A0ABR4NT08_9SACH</name>
<feature type="region of interest" description="Disordered" evidence="2">
    <location>
        <begin position="1"/>
        <end position="38"/>
    </location>
</feature>
<dbReference type="EMBL" id="JBEVYD010000007">
    <property type="protein sequence ID" value="KAL3231526.1"/>
    <property type="molecule type" value="Genomic_DNA"/>
</dbReference>
<feature type="coiled-coil region" evidence="1">
    <location>
        <begin position="293"/>
        <end position="380"/>
    </location>
</feature>
<feature type="domain" description="TATA element modulatory factor 1 TATA binding" evidence="3">
    <location>
        <begin position="481"/>
        <end position="593"/>
    </location>
</feature>
<proteinExistence type="predicted"/>
<feature type="coiled-coil region" evidence="1">
    <location>
        <begin position="492"/>
        <end position="599"/>
    </location>
</feature>
<dbReference type="Proteomes" id="UP001623330">
    <property type="component" value="Unassembled WGS sequence"/>
</dbReference>
<reference evidence="4 5" key="1">
    <citation type="submission" date="2024-05" db="EMBL/GenBank/DDBJ databases">
        <title>Long read based assembly of the Candida bracarensis genome reveals expanded adhesin content.</title>
        <authorList>
            <person name="Marcet-Houben M."/>
            <person name="Ksiezopolska E."/>
            <person name="Gabaldon T."/>
        </authorList>
    </citation>
    <scope>NUCLEOTIDE SEQUENCE [LARGE SCALE GENOMIC DNA]</scope>
    <source>
        <strain evidence="4 5">CBM6</strain>
    </source>
</reference>
<keyword evidence="5" id="KW-1185">Reference proteome</keyword>
<feature type="compositionally biased region" description="Basic and acidic residues" evidence="2">
    <location>
        <begin position="1"/>
        <end position="13"/>
    </location>
</feature>
<evidence type="ECO:0000259" key="3">
    <source>
        <dbReference type="Pfam" id="PF12325"/>
    </source>
</evidence>
<gene>
    <name evidence="4" type="ORF">RNJ44_00561</name>
</gene>
<feature type="coiled-coil region" evidence="1">
    <location>
        <begin position="99"/>
        <end position="168"/>
    </location>
</feature>
<dbReference type="InterPro" id="IPR052602">
    <property type="entry name" value="Growth_transcription_reg"/>
</dbReference>
<dbReference type="Gene3D" id="1.10.287.1490">
    <property type="match status" value="1"/>
</dbReference>
<evidence type="ECO:0000256" key="1">
    <source>
        <dbReference type="SAM" id="Coils"/>
    </source>
</evidence>
<protein>
    <submittedName>
        <fullName evidence="4">Protein SGM1</fullName>
    </submittedName>
</protein>
<dbReference type="PANTHER" id="PTHR46515:SF1">
    <property type="entry name" value="TATA ELEMENT MODULATORY FACTOR"/>
    <property type="match status" value="1"/>
</dbReference>
<accession>A0ABR4NT08</accession>
<dbReference type="PANTHER" id="PTHR46515">
    <property type="entry name" value="TATA ELEMENT MODULATORY FACTOR TMF1"/>
    <property type="match status" value="1"/>
</dbReference>
<comment type="caution">
    <text evidence="4">The sequence shown here is derived from an EMBL/GenBank/DDBJ whole genome shotgun (WGS) entry which is preliminary data.</text>
</comment>
<evidence type="ECO:0000256" key="2">
    <source>
        <dbReference type="SAM" id="MobiDB-lite"/>
    </source>
</evidence>
<sequence length="601" mass="69499">MSESKKLSLEERLNLAAQKRRRPKKNVPTTEDVGSVTASNSKESLVDVVDSELDQWIPADISGIDRTELIKILDQHIIDFKQNFKSTKSNNDSSVLKLVKGKDEEIDQLKKAVEKYKRNEEVSTLQLGKFKEAIEEIRSTRDQLGIELDETLREKDDLIAKLKDSEKNFELKSDELKISGDLQIKIKDIEQKLISERENTSKLIAENQALKLKLDNQKSEFRDEQEKNNKLSNELITSLESQLEQLRIELENKSDEQSKDTGNKNTSYTLLKEQFQSSKSNWSSIESILNSKINTLEDSVEGYKQKVKKLQTQLETKTSVLANVEHILEEEKSLKREIENKYESLEKDFSVNKHELENLKEDYNLLEKKYETQRKNYKKEPGTQELGPSSIDTAANDWNDFRAELDPINDIEGHIDSMSIERGSVSGRVDSSNMKTQDMIDLDKNSFVHSKDSEIDFPEDADALEEMNFHDRSFRRLSTQPSNSGQTNTHLVTKLGNEIRRLENEIISLNEKIERLQKEKSSANEEILKLIEKNNEYNSVNSEKELLEKEVKELEGKLDTTLQILGEKTERVDELQNDVLDLKDMLREQVKQMIDLQEKIR</sequence>